<evidence type="ECO:0000313" key="2">
    <source>
        <dbReference type="Proteomes" id="UP001054837"/>
    </source>
</evidence>
<accession>A0AAV4UK09</accession>
<gene>
    <name evidence="1" type="ORF">CDAR_316681</name>
</gene>
<reference evidence="1 2" key="1">
    <citation type="submission" date="2021-06" db="EMBL/GenBank/DDBJ databases">
        <title>Caerostris darwini draft genome.</title>
        <authorList>
            <person name="Kono N."/>
            <person name="Arakawa K."/>
        </authorList>
    </citation>
    <scope>NUCLEOTIDE SEQUENCE [LARGE SCALE GENOMIC DNA]</scope>
</reference>
<comment type="caution">
    <text evidence="1">The sequence shown here is derived from an EMBL/GenBank/DDBJ whole genome shotgun (WGS) entry which is preliminary data.</text>
</comment>
<evidence type="ECO:0000313" key="1">
    <source>
        <dbReference type="EMBL" id="GIY57855.1"/>
    </source>
</evidence>
<proteinExistence type="predicted"/>
<dbReference type="Proteomes" id="UP001054837">
    <property type="component" value="Unassembled WGS sequence"/>
</dbReference>
<dbReference type="EMBL" id="BPLQ01011427">
    <property type="protein sequence ID" value="GIY57855.1"/>
    <property type="molecule type" value="Genomic_DNA"/>
</dbReference>
<name>A0AAV4UK09_9ARAC</name>
<sequence>MERSDCVVINGGGRMQMTPFHLDGSLSSTRLRAGIEGRQPNWPVTGSAPYRHSDWSSANYRLRRESVMPSSHHSGMAYAAPE</sequence>
<organism evidence="1 2">
    <name type="scientific">Caerostris darwini</name>
    <dbReference type="NCBI Taxonomy" id="1538125"/>
    <lineage>
        <taxon>Eukaryota</taxon>
        <taxon>Metazoa</taxon>
        <taxon>Ecdysozoa</taxon>
        <taxon>Arthropoda</taxon>
        <taxon>Chelicerata</taxon>
        <taxon>Arachnida</taxon>
        <taxon>Araneae</taxon>
        <taxon>Araneomorphae</taxon>
        <taxon>Entelegynae</taxon>
        <taxon>Araneoidea</taxon>
        <taxon>Araneidae</taxon>
        <taxon>Caerostris</taxon>
    </lineage>
</organism>
<protein>
    <submittedName>
        <fullName evidence="1">Uncharacterized protein</fullName>
    </submittedName>
</protein>
<dbReference type="AlphaFoldDB" id="A0AAV4UK09"/>
<keyword evidence="2" id="KW-1185">Reference proteome</keyword>